<dbReference type="EMBL" id="QZKU01000128">
    <property type="protein sequence ID" value="RJP16058.1"/>
    <property type="molecule type" value="Genomic_DNA"/>
</dbReference>
<dbReference type="InterPro" id="IPR017581">
    <property type="entry name" value="AtpR-like"/>
</dbReference>
<name>A0A3A4N246_ABYX5</name>
<organism evidence="2 3">
    <name type="scientific">Abyssobacteria bacterium (strain SURF_5)</name>
    <dbReference type="NCBI Taxonomy" id="2093360"/>
    <lineage>
        <taxon>Bacteria</taxon>
        <taxon>Pseudomonadati</taxon>
        <taxon>Candidatus Hydrogenedentota</taxon>
        <taxon>Candidatus Abyssobacteria</taxon>
    </lineage>
</organism>
<dbReference type="Proteomes" id="UP000265882">
    <property type="component" value="Unassembled WGS sequence"/>
</dbReference>
<proteinExistence type="predicted"/>
<feature type="transmembrane region" description="Helical" evidence="1">
    <location>
        <begin position="6"/>
        <end position="26"/>
    </location>
</feature>
<sequence>MEFAYACLALPAGMLLGLFYFGLLWITVRSLASARAPALHLAVSFVIRGSVCMLGFYLIMQGHWERLLIALLGFVLMRKILVRRLAQRKAEER</sequence>
<reference evidence="2 3" key="1">
    <citation type="journal article" date="2017" name="ISME J.">
        <title>Energy and carbon metabolisms in a deep terrestrial subsurface fluid microbial community.</title>
        <authorList>
            <person name="Momper L."/>
            <person name="Jungbluth S.P."/>
            <person name="Lee M.D."/>
            <person name="Amend J.P."/>
        </authorList>
    </citation>
    <scope>NUCLEOTIDE SEQUENCE [LARGE SCALE GENOMIC DNA]</scope>
    <source>
        <strain evidence="2">SURF_5</strain>
    </source>
</reference>
<dbReference type="Pfam" id="PF12966">
    <property type="entry name" value="AtpR"/>
    <property type="match status" value="1"/>
</dbReference>
<evidence type="ECO:0000256" key="1">
    <source>
        <dbReference type="SAM" id="Phobius"/>
    </source>
</evidence>
<dbReference type="NCBIfam" id="TIGR03165">
    <property type="entry name" value="F1F0_chp_2"/>
    <property type="match status" value="1"/>
</dbReference>
<accession>A0A3A4N246</accession>
<keyword evidence="1" id="KW-0812">Transmembrane</keyword>
<evidence type="ECO:0000313" key="2">
    <source>
        <dbReference type="EMBL" id="RJP16058.1"/>
    </source>
</evidence>
<feature type="transmembrane region" description="Helical" evidence="1">
    <location>
        <begin position="38"/>
        <end position="60"/>
    </location>
</feature>
<keyword evidence="1" id="KW-1133">Transmembrane helix</keyword>
<comment type="caution">
    <text evidence="2">The sequence shown here is derived from an EMBL/GenBank/DDBJ whole genome shotgun (WGS) entry which is preliminary data.</text>
</comment>
<feature type="transmembrane region" description="Helical" evidence="1">
    <location>
        <begin position="66"/>
        <end position="86"/>
    </location>
</feature>
<dbReference type="AlphaFoldDB" id="A0A3A4N246"/>
<keyword evidence="1" id="KW-0472">Membrane</keyword>
<protein>
    <submittedName>
        <fullName evidence="2">ATP synthase subunit I</fullName>
    </submittedName>
</protein>
<evidence type="ECO:0000313" key="3">
    <source>
        <dbReference type="Proteomes" id="UP000265882"/>
    </source>
</evidence>
<gene>
    <name evidence="2" type="ORF">C4520_18760</name>
</gene>